<keyword evidence="8" id="KW-0547">Nucleotide-binding</keyword>
<dbReference type="InterPro" id="IPR036097">
    <property type="entry name" value="HisK_dim/P_sf"/>
</dbReference>
<dbReference type="NCBIfam" id="TIGR00229">
    <property type="entry name" value="sensory_box"/>
    <property type="match status" value="4"/>
</dbReference>
<evidence type="ECO:0000256" key="17">
    <source>
        <dbReference type="SAM" id="MobiDB-lite"/>
    </source>
</evidence>
<feature type="modified residue" description="4-aspartylphosphate" evidence="15">
    <location>
        <position position="1313"/>
    </location>
</feature>
<keyword evidence="5 15" id="KW-0597">Phosphoprotein</keyword>
<dbReference type="CDD" id="cd18774">
    <property type="entry name" value="PDC2_HK_sensor"/>
    <property type="match status" value="1"/>
</dbReference>
<keyword evidence="16" id="KW-0175">Coiled coil</keyword>
<dbReference type="PROSITE" id="PS50109">
    <property type="entry name" value="HIS_KIN"/>
    <property type="match status" value="1"/>
</dbReference>
<evidence type="ECO:0000256" key="4">
    <source>
        <dbReference type="ARBA" id="ARBA00022475"/>
    </source>
</evidence>
<evidence type="ECO:0000256" key="1">
    <source>
        <dbReference type="ARBA" id="ARBA00000085"/>
    </source>
</evidence>
<dbReference type="Pfam" id="PF00072">
    <property type="entry name" value="Response_reg"/>
    <property type="match status" value="2"/>
</dbReference>
<dbReference type="PANTHER" id="PTHR45339">
    <property type="entry name" value="HYBRID SIGNAL TRANSDUCTION HISTIDINE KINASE J"/>
    <property type="match status" value="1"/>
</dbReference>
<dbReference type="Pfam" id="PF08448">
    <property type="entry name" value="PAS_4"/>
    <property type="match status" value="2"/>
</dbReference>
<dbReference type="InterPro" id="IPR003661">
    <property type="entry name" value="HisK_dim/P_dom"/>
</dbReference>
<dbReference type="InterPro" id="IPR001610">
    <property type="entry name" value="PAC"/>
</dbReference>
<dbReference type="SMART" id="SM00086">
    <property type="entry name" value="PAC"/>
    <property type="match status" value="4"/>
</dbReference>
<dbReference type="PROSITE" id="PS50113">
    <property type="entry name" value="PAC"/>
    <property type="match status" value="4"/>
</dbReference>
<accession>A0ABP9S1P0</accession>
<reference evidence="25" key="1">
    <citation type="journal article" date="2019" name="Int. J. Syst. Evol. Microbiol.">
        <title>The Global Catalogue of Microorganisms (GCM) 10K type strain sequencing project: providing services to taxonomists for standard genome sequencing and annotation.</title>
        <authorList>
            <consortium name="The Broad Institute Genomics Platform"/>
            <consortium name="The Broad Institute Genome Sequencing Center for Infectious Disease"/>
            <person name="Wu L."/>
            <person name="Ma J."/>
        </authorList>
    </citation>
    <scope>NUCLEOTIDE SEQUENCE [LARGE SCALE GENOMIC DNA]</scope>
    <source>
        <strain evidence="25">JCM 18720</strain>
    </source>
</reference>
<evidence type="ECO:0000259" key="20">
    <source>
        <dbReference type="PROSITE" id="PS50112"/>
    </source>
</evidence>
<comment type="subcellular location">
    <subcellularLocation>
        <location evidence="2">Cell membrane</location>
        <topology evidence="2">Multi-pass membrane protein</topology>
    </subcellularLocation>
</comment>
<dbReference type="CDD" id="cd16922">
    <property type="entry name" value="HATPase_EvgS-ArcB-TorS-like"/>
    <property type="match status" value="1"/>
</dbReference>
<dbReference type="Pfam" id="PF01627">
    <property type="entry name" value="Hpt"/>
    <property type="match status" value="1"/>
</dbReference>
<evidence type="ECO:0000256" key="12">
    <source>
        <dbReference type="ARBA" id="ARBA00023012"/>
    </source>
</evidence>
<dbReference type="Pfam" id="PF22673">
    <property type="entry name" value="MCP-like_PDC_1"/>
    <property type="match status" value="1"/>
</dbReference>
<feature type="domain" description="PAC" evidence="21">
    <location>
        <begin position="693"/>
        <end position="744"/>
    </location>
</feature>
<dbReference type="Proteomes" id="UP001501600">
    <property type="component" value="Unassembled WGS sequence"/>
</dbReference>
<evidence type="ECO:0000256" key="9">
    <source>
        <dbReference type="ARBA" id="ARBA00022777"/>
    </source>
</evidence>
<dbReference type="SUPFAM" id="SSF52172">
    <property type="entry name" value="CheY-like"/>
    <property type="match status" value="2"/>
</dbReference>
<evidence type="ECO:0000313" key="25">
    <source>
        <dbReference type="Proteomes" id="UP001501600"/>
    </source>
</evidence>
<comment type="catalytic activity">
    <reaction evidence="1">
        <text>ATP + protein L-histidine = ADP + protein N-phospho-L-histidine.</text>
        <dbReference type="EC" id="2.7.13.3"/>
    </reaction>
</comment>
<feature type="domain" description="PAS" evidence="20">
    <location>
        <begin position="483"/>
        <end position="553"/>
    </location>
</feature>
<dbReference type="SMART" id="SM00387">
    <property type="entry name" value="HATPase_c"/>
    <property type="match status" value="1"/>
</dbReference>
<dbReference type="InterPro" id="IPR000700">
    <property type="entry name" value="PAS-assoc_C"/>
</dbReference>
<keyword evidence="9" id="KW-0418">Kinase</keyword>
<feature type="domain" description="PAC" evidence="21">
    <location>
        <begin position="819"/>
        <end position="871"/>
    </location>
</feature>
<evidence type="ECO:0000256" key="15">
    <source>
        <dbReference type="PROSITE-ProRule" id="PRU00169"/>
    </source>
</evidence>
<keyword evidence="11" id="KW-1133">Transmembrane helix</keyword>
<feature type="domain" description="HPt" evidence="23">
    <location>
        <begin position="1422"/>
        <end position="1513"/>
    </location>
</feature>
<dbReference type="EC" id="2.7.13.3" evidence="3"/>
<dbReference type="SUPFAM" id="SSF47226">
    <property type="entry name" value="Histidine-containing phosphotransfer domain, HPT domain"/>
    <property type="match status" value="1"/>
</dbReference>
<dbReference type="Gene3D" id="3.30.450.20">
    <property type="entry name" value="PAS domain"/>
    <property type="match status" value="6"/>
</dbReference>
<dbReference type="Pfam" id="PF08447">
    <property type="entry name" value="PAS_3"/>
    <property type="match status" value="1"/>
</dbReference>
<dbReference type="Gene3D" id="1.20.120.160">
    <property type="entry name" value="HPT domain"/>
    <property type="match status" value="1"/>
</dbReference>
<proteinExistence type="predicted"/>
<keyword evidence="13" id="KW-0472">Membrane</keyword>
<keyword evidence="10" id="KW-0067">ATP-binding</keyword>
<dbReference type="PROSITE" id="PS50110">
    <property type="entry name" value="RESPONSE_REGULATORY"/>
    <property type="match status" value="2"/>
</dbReference>
<keyword evidence="4" id="KW-1003">Cell membrane</keyword>
<dbReference type="PROSITE" id="PS50894">
    <property type="entry name" value="HPT"/>
    <property type="match status" value="1"/>
</dbReference>
<dbReference type="InterPro" id="IPR036641">
    <property type="entry name" value="HPT_dom_sf"/>
</dbReference>
<evidence type="ECO:0000256" key="3">
    <source>
        <dbReference type="ARBA" id="ARBA00012438"/>
    </source>
</evidence>
<dbReference type="PRINTS" id="PR00344">
    <property type="entry name" value="BCTRLSENSOR"/>
</dbReference>
<dbReference type="PROSITE" id="PS50112">
    <property type="entry name" value="PAS"/>
    <property type="match status" value="3"/>
</dbReference>
<dbReference type="InterPro" id="IPR011006">
    <property type="entry name" value="CheY-like_superfamily"/>
</dbReference>
<evidence type="ECO:0000259" key="21">
    <source>
        <dbReference type="PROSITE" id="PS50113"/>
    </source>
</evidence>
<keyword evidence="25" id="KW-1185">Reference proteome</keyword>
<name>A0ABP9S1P0_9GAMM</name>
<dbReference type="Gene3D" id="3.40.50.2300">
    <property type="match status" value="2"/>
</dbReference>
<dbReference type="SMART" id="SM00388">
    <property type="entry name" value="HisKA"/>
    <property type="match status" value="1"/>
</dbReference>
<feature type="region of interest" description="Disordered" evidence="17">
    <location>
        <begin position="1386"/>
        <end position="1407"/>
    </location>
</feature>
<evidence type="ECO:0000256" key="6">
    <source>
        <dbReference type="ARBA" id="ARBA00022679"/>
    </source>
</evidence>
<dbReference type="InterPro" id="IPR000014">
    <property type="entry name" value="PAS"/>
</dbReference>
<dbReference type="InterPro" id="IPR035965">
    <property type="entry name" value="PAS-like_dom_sf"/>
</dbReference>
<dbReference type="RefSeq" id="WP_345316391.1">
    <property type="nucleotide sequence ID" value="NZ_BAABLF010000008.1"/>
</dbReference>
<dbReference type="EMBL" id="BAABLF010000008">
    <property type="protein sequence ID" value="GAA5190287.1"/>
    <property type="molecule type" value="Genomic_DNA"/>
</dbReference>
<evidence type="ECO:0000256" key="16">
    <source>
        <dbReference type="SAM" id="Coils"/>
    </source>
</evidence>
<evidence type="ECO:0000256" key="10">
    <source>
        <dbReference type="ARBA" id="ARBA00022840"/>
    </source>
</evidence>
<evidence type="ECO:0000256" key="2">
    <source>
        <dbReference type="ARBA" id="ARBA00004651"/>
    </source>
</evidence>
<dbReference type="Gene3D" id="3.30.565.10">
    <property type="entry name" value="Histidine kinase-like ATPase, C-terminal domain"/>
    <property type="match status" value="1"/>
</dbReference>
<evidence type="ECO:0000259" key="23">
    <source>
        <dbReference type="PROSITE" id="PS50894"/>
    </source>
</evidence>
<dbReference type="CDD" id="cd12913">
    <property type="entry name" value="PDC1_MCP_like"/>
    <property type="match status" value="1"/>
</dbReference>
<dbReference type="SUPFAM" id="SSF47384">
    <property type="entry name" value="Homodimeric domain of signal transducing histidine kinase"/>
    <property type="match status" value="1"/>
</dbReference>
<dbReference type="InterPro" id="IPR013655">
    <property type="entry name" value="PAS_fold_3"/>
</dbReference>
<gene>
    <name evidence="24" type="ORF">GCM10025772_14570</name>
</gene>
<evidence type="ECO:0000256" key="11">
    <source>
        <dbReference type="ARBA" id="ARBA00022989"/>
    </source>
</evidence>
<dbReference type="Gene3D" id="1.10.287.130">
    <property type="match status" value="1"/>
</dbReference>
<feature type="domain" description="PAS" evidence="20">
    <location>
        <begin position="613"/>
        <end position="690"/>
    </location>
</feature>
<keyword evidence="6" id="KW-0808">Transferase</keyword>
<dbReference type="InterPro" id="IPR003660">
    <property type="entry name" value="HAMP_dom"/>
</dbReference>
<dbReference type="InterPro" id="IPR001789">
    <property type="entry name" value="Sig_transdc_resp-reg_receiver"/>
</dbReference>
<dbReference type="InterPro" id="IPR036890">
    <property type="entry name" value="HATPase_C_sf"/>
</dbReference>
<feature type="modified residue" description="Phosphohistidine" evidence="14">
    <location>
        <position position="1461"/>
    </location>
</feature>
<keyword evidence="7" id="KW-0812">Transmembrane</keyword>
<evidence type="ECO:0000256" key="5">
    <source>
        <dbReference type="ARBA" id="ARBA00022553"/>
    </source>
</evidence>
<dbReference type="SUPFAM" id="SSF55874">
    <property type="entry name" value="ATPase domain of HSP90 chaperone/DNA topoisomerase II/histidine kinase"/>
    <property type="match status" value="1"/>
</dbReference>
<dbReference type="InterPro" id="IPR004358">
    <property type="entry name" value="Sig_transdc_His_kin-like_C"/>
</dbReference>
<dbReference type="CDD" id="cd00082">
    <property type="entry name" value="HisKA"/>
    <property type="match status" value="1"/>
</dbReference>
<sequence length="1600" mass="179393">MLLLLAGAMAANLYLEQRRWTVEANLHLEDELMVLAERLGGLLNGVTLIINGSANQLGHGALPDDDALYQLTRHHLHSNPVIFGSAVALEPEIYQRRFAPYSWRGPAGISSMDIAANAYDYSDGNWAWWTLPRRHNTPQWTPAYFDESAGNILMTSYSAPIFIDGIFHGVVTADLALNTLAQQLNLVRDELLIADDQSRLLFHPDQEKILRNRLEELVEDNAEESTLLTRLKQEKSGTARLTLNSGEELVVAFRRLPQTQWLMMLMRPVALVDAPINSQYRRGLGLLLLYTLLFSLIGWILSRRLLQPLEQLRHRVIALQHGSRTLAPLASPGTEEIQALDQGLLNMAASLQEREARLQDAHGNRLAGLLEGMGDRGFYLSMDPQGRLLQVSDGVEALLGYEPDLFRDKFARLLTDHPDNETNWHYQQQVLAGVPVPPHPLELRHREGYPRQFNVYLQPIRDEHDEILGAEALLMDISEEVEAGRWYQSILEAAPDAILLVDSEGKITYLNDRLTELTGHDKAKLIGQPVEQLLPKAARERHPELRQRFLKDPRPRAMGQGQDLSLMRADGSELAVEISLSQLPKSAGRDSMTAAILRDISERKEQEHALKETQRQLETITESVPGVVFQMVSQQEAPRVRFTFISGGIAKVLGLTREQILADPLTLLSRVAKEDRHHLEGALKQSVERGEDWNMELRMAPHGGPQRWFSIGARYDRDEQGQSRWNGFLLDITERRKMAQKLAESESHFRALFDNAGIAIVTLSPTGVIKELNERFIQFAQLPPDQLIGQHISQLLPAEDRDPFNRNLTPLLKGDKPHLACELRYRKADGNLRWADLRAVRLTQEGKPDRAVVLTMSDITERREINEALQQAKEAADTANQAKSDFLANMSHEIRTPMNAIIGLTQLCRQTELTPRQSDYLRKIDSASQSLLALINDVLDYSKIEAGKLELEQTEFALDELLERLSDLFASKAHDKGIELLFSVAPQVPNRLCGDPLRLGQVLTNLLSNALKFTEKGEVVLSIDGDDRIRFSVRDTGIGMNPAQQQRLFQSFSQADSSTTRKYGGTGLGLAISRRLVQLMQGEIRVDSTPGHGSTFYFELPLKAAAPVQRPMPTELSGMPLLLVDDNDTALDILEHTLSSFGFTVIRARSGRQALTQLEDGLPELVLCDYRMPKMDGLMLSRKLIKQGISPSRILILTAHQDEPLLKAIEKLGLAGHLTKPVNPSRLLDALLVALGKQGRHHPIRTQQGPRLSETQQAYLKGKKVLLVEDNPINQEVACEFLEQLGLEVTWAENGKQALQKLEQSQYDLILMDCQMPVMDGFEATGEIRQRLKLTELPIVAMTANAMAGDRERCLAAGMDDHLPKPFELARLHQVLWQYLGDPSLDSGPAQSSASPDEPTQPGWPHHPLLDVDRGLQLLQGSRRLYDHLLRRFLSSYRDAMAELKTQLADQAYEDATRLCHTLKGLCASLASPVLSQQFQKLEEYCKQKQVDQALLSETEENLLSLIQALEAWAGQECQAAPPGEDTFERLAQLKALRTPLEEYDPAVAELVDRLTQANPADAGLKRLATLIEGYQYDEALSWLSQLIAQSEEGRNDEQG</sequence>
<dbReference type="Gene3D" id="6.10.340.10">
    <property type="match status" value="1"/>
</dbReference>
<dbReference type="PANTHER" id="PTHR45339:SF1">
    <property type="entry name" value="HYBRID SIGNAL TRANSDUCTION HISTIDINE KINASE J"/>
    <property type="match status" value="1"/>
</dbReference>
<feature type="domain" description="PAS" evidence="20">
    <location>
        <begin position="745"/>
        <end position="815"/>
    </location>
</feature>
<feature type="domain" description="Response regulatory" evidence="19">
    <location>
        <begin position="1264"/>
        <end position="1380"/>
    </location>
</feature>
<organism evidence="24 25">
    <name type="scientific">Ferrimonas gelatinilytica</name>
    <dbReference type="NCBI Taxonomy" id="1255257"/>
    <lineage>
        <taxon>Bacteria</taxon>
        <taxon>Pseudomonadati</taxon>
        <taxon>Pseudomonadota</taxon>
        <taxon>Gammaproteobacteria</taxon>
        <taxon>Alteromonadales</taxon>
        <taxon>Ferrimonadaceae</taxon>
        <taxon>Ferrimonas</taxon>
    </lineage>
</organism>
<dbReference type="SMART" id="SM00448">
    <property type="entry name" value="REC"/>
    <property type="match status" value="2"/>
</dbReference>
<feature type="modified residue" description="4-aspartylphosphate" evidence="15">
    <location>
        <position position="1169"/>
    </location>
</feature>
<feature type="domain" description="Response regulatory" evidence="19">
    <location>
        <begin position="1120"/>
        <end position="1235"/>
    </location>
</feature>
<dbReference type="InterPro" id="IPR003594">
    <property type="entry name" value="HATPase_dom"/>
</dbReference>
<feature type="coiled-coil region" evidence="16">
    <location>
        <begin position="862"/>
        <end position="889"/>
    </location>
</feature>
<evidence type="ECO:0000259" key="19">
    <source>
        <dbReference type="PROSITE" id="PS50110"/>
    </source>
</evidence>
<dbReference type="SMART" id="SM00091">
    <property type="entry name" value="PAS"/>
    <property type="match status" value="4"/>
</dbReference>
<evidence type="ECO:0000256" key="7">
    <source>
        <dbReference type="ARBA" id="ARBA00022692"/>
    </source>
</evidence>
<evidence type="ECO:0000256" key="14">
    <source>
        <dbReference type="PROSITE-ProRule" id="PRU00110"/>
    </source>
</evidence>
<dbReference type="InterPro" id="IPR008207">
    <property type="entry name" value="Sig_transdc_His_kin_Hpt_dom"/>
</dbReference>
<feature type="domain" description="Histidine kinase" evidence="18">
    <location>
        <begin position="889"/>
        <end position="1104"/>
    </location>
</feature>
<dbReference type="Pfam" id="PF00512">
    <property type="entry name" value="HisKA"/>
    <property type="match status" value="1"/>
</dbReference>
<dbReference type="PROSITE" id="PS50885">
    <property type="entry name" value="HAMP"/>
    <property type="match status" value="1"/>
</dbReference>
<keyword evidence="12" id="KW-0902">Two-component regulatory system</keyword>
<dbReference type="CDD" id="cd00130">
    <property type="entry name" value="PAS"/>
    <property type="match status" value="4"/>
</dbReference>
<dbReference type="SUPFAM" id="SSF55785">
    <property type="entry name" value="PYP-like sensor domain (PAS domain)"/>
    <property type="match status" value="4"/>
</dbReference>
<dbReference type="Pfam" id="PF13426">
    <property type="entry name" value="PAS_9"/>
    <property type="match status" value="1"/>
</dbReference>
<dbReference type="CDD" id="cd17546">
    <property type="entry name" value="REC_hyHK_CKI1_RcsC-like"/>
    <property type="match status" value="2"/>
</dbReference>
<dbReference type="InterPro" id="IPR005467">
    <property type="entry name" value="His_kinase_dom"/>
</dbReference>
<dbReference type="InterPro" id="IPR013656">
    <property type="entry name" value="PAS_4"/>
</dbReference>
<feature type="domain" description="PAC" evidence="21">
    <location>
        <begin position="437"/>
        <end position="489"/>
    </location>
</feature>
<dbReference type="Pfam" id="PF02518">
    <property type="entry name" value="HATPase_c"/>
    <property type="match status" value="1"/>
</dbReference>
<evidence type="ECO:0000256" key="8">
    <source>
        <dbReference type="ARBA" id="ARBA00022741"/>
    </source>
</evidence>
<comment type="caution">
    <text evidence="24">The sequence shown here is derived from an EMBL/GenBank/DDBJ whole genome shotgun (WGS) entry which is preliminary data.</text>
</comment>
<evidence type="ECO:0000259" key="18">
    <source>
        <dbReference type="PROSITE" id="PS50109"/>
    </source>
</evidence>
<evidence type="ECO:0000259" key="22">
    <source>
        <dbReference type="PROSITE" id="PS50885"/>
    </source>
</evidence>
<evidence type="ECO:0000313" key="24">
    <source>
        <dbReference type="EMBL" id="GAA5190287.1"/>
    </source>
</evidence>
<protein>
    <recommendedName>
        <fullName evidence="3">histidine kinase</fullName>
        <ecNumber evidence="3">2.7.13.3</ecNumber>
    </recommendedName>
</protein>
<evidence type="ECO:0000256" key="13">
    <source>
        <dbReference type="ARBA" id="ARBA00023136"/>
    </source>
</evidence>
<feature type="domain" description="HAMP" evidence="22">
    <location>
        <begin position="303"/>
        <end position="356"/>
    </location>
</feature>
<feature type="domain" description="PAC" evidence="21">
    <location>
        <begin position="560"/>
        <end position="612"/>
    </location>
</feature>